<dbReference type="Proteomes" id="UP000219338">
    <property type="component" value="Unassembled WGS sequence"/>
</dbReference>
<feature type="transmembrane region" description="Helical" evidence="1">
    <location>
        <begin position="114"/>
        <end position="137"/>
    </location>
</feature>
<keyword evidence="1" id="KW-1133">Transmembrane helix</keyword>
<feature type="transmembrane region" description="Helical" evidence="1">
    <location>
        <begin position="149"/>
        <end position="171"/>
    </location>
</feature>
<protein>
    <submittedName>
        <fullName evidence="2">Uncharacterized protein</fullName>
    </submittedName>
</protein>
<evidence type="ECO:0000313" key="3">
    <source>
        <dbReference type="Proteomes" id="UP000219338"/>
    </source>
</evidence>
<feature type="transmembrane region" description="Helical" evidence="1">
    <location>
        <begin position="63"/>
        <end position="94"/>
    </location>
</feature>
<organism evidence="2 3">
    <name type="scientific">Armillaria ostoyae</name>
    <name type="common">Armillaria root rot fungus</name>
    <dbReference type="NCBI Taxonomy" id="47428"/>
    <lineage>
        <taxon>Eukaryota</taxon>
        <taxon>Fungi</taxon>
        <taxon>Dikarya</taxon>
        <taxon>Basidiomycota</taxon>
        <taxon>Agaricomycotina</taxon>
        <taxon>Agaricomycetes</taxon>
        <taxon>Agaricomycetidae</taxon>
        <taxon>Agaricales</taxon>
        <taxon>Marasmiineae</taxon>
        <taxon>Physalacriaceae</taxon>
        <taxon>Armillaria</taxon>
    </lineage>
</organism>
<accession>A0A284QSH2</accession>
<dbReference type="OMA" id="HNIEAHH"/>
<dbReference type="EMBL" id="FUEG01000002">
    <property type="protein sequence ID" value="SJK99415.1"/>
    <property type="molecule type" value="Genomic_DNA"/>
</dbReference>
<sequence>MSAFDHFGRSRAQGPILNDGTYPSYGAIEAALEGHVHNIEAHHRLVNHSIIRKAQGIEILAKVIGLLLAIPFALICVAIIVAIISAVSGAWLVVGHWILLHLSSPQSPYSQVSFWSTFLVGFWGSMAAFLPFGVLSISLQACFLRASDGAFRILSSVLSILWVGIYCVAGVPLVGHYYGIETLGLEYAVCAAYTAWAAGFFVFIVTVPCMLV</sequence>
<reference evidence="3" key="1">
    <citation type="journal article" date="2017" name="Nat. Ecol. Evol.">
        <title>Genome expansion and lineage-specific genetic innovations in the forest pathogenic fungi Armillaria.</title>
        <authorList>
            <person name="Sipos G."/>
            <person name="Prasanna A.N."/>
            <person name="Walter M.C."/>
            <person name="O'Connor E."/>
            <person name="Balint B."/>
            <person name="Krizsan K."/>
            <person name="Kiss B."/>
            <person name="Hess J."/>
            <person name="Varga T."/>
            <person name="Slot J."/>
            <person name="Riley R."/>
            <person name="Boka B."/>
            <person name="Rigling D."/>
            <person name="Barry K."/>
            <person name="Lee J."/>
            <person name="Mihaltcheva S."/>
            <person name="LaButti K."/>
            <person name="Lipzen A."/>
            <person name="Waldron R."/>
            <person name="Moloney N.M."/>
            <person name="Sperisen C."/>
            <person name="Kredics L."/>
            <person name="Vagvoelgyi C."/>
            <person name="Patrignani A."/>
            <person name="Fitzpatrick D."/>
            <person name="Nagy I."/>
            <person name="Doyle S."/>
            <person name="Anderson J.B."/>
            <person name="Grigoriev I.V."/>
            <person name="Gueldener U."/>
            <person name="Muensterkoetter M."/>
            <person name="Nagy L.G."/>
        </authorList>
    </citation>
    <scope>NUCLEOTIDE SEQUENCE [LARGE SCALE GENOMIC DNA]</scope>
    <source>
        <strain evidence="3">C18/9</strain>
    </source>
</reference>
<name>A0A284QSH2_ARMOS</name>
<feature type="transmembrane region" description="Helical" evidence="1">
    <location>
        <begin position="191"/>
        <end position="211"/>
    </location>
</feature>
<evidence type="ECO:0000256" key="1">
    <source>
        <dbReference type="SAM" id="Phobius"/>
    </source>
</evidence>
<keyword evidence="1" id="KW-0472">Membrane</keyword>
<keyword evidence="1" id="KW-0812">Transmembrane</keyword>
<evidence type="ECO:0000313" key="2">
    <source>
        <dbReference type="EMBL" id="SJK99415.1"/>
    </source>
</evidence>
<gene>
    <name evidence="2" type="ORF">ARMOST_02715</name>
</gene>
<proteinExistence type="predicted"/>
<dbReference type="AlphaFoldDB" id="A0A284QSH2"/>
<keyword evidence="3" id="KW-1185">Reference proteome</keyword>
<dbReference type="OrthoDB" id="3027346at2759"/>